<accession>A0AAV4JR12</accession>
<feature type="region of interest" description="Disordered" evidence="1">
    <location>
        <begin position="30"/>
        <end position="52"/>
    </location>
</feature>
<gene>
    <name evidence="2" type="ORF">ElyMa_007012700</name>
</gene>
<evidence type="ECO:0000313" key="3">
    <source>
        <dbReference type="Proteomes" id="UP000762676"/>
    </source>
</evidence>
<sequence length="52" mass="6142">MKRRFGTVIEVQPFHWPDIDCKTVNTSAAWDQQQQQTQQQVRVLGPHNYSSR</sequence>
<name>A0AAV4JR12_9GAST</name>
<proteinExistence type="predicted"/>
<keyword evidence="3" id="KW-1185">Reference proteome</keyword>
<organism evidence="2 3">
    <name type="scientific">Elysia marginata</name>
    <dbReference type="NCBI Taxonomy" id="1093978"/>
    <lineage>
        <taxon>Eukaryota</taxon>
        <taxon>Metazoa</taxon>
        <taxon>Spiralia</taxon>
        <taxon>Lophotrochozoa</taxon>
        <taxon>Mollusca</taxon>
        <taxon>Gastropoda</taxon>
        <taxon>Heterobranchia</taxon>
        <taxon>Euthyneura</taxon>
        <taxon>Panpulmonata</taxon>
        <taxon>Sacoglossa</taxon>
        <taxon>Placobranchoidea</taxon>
        <taxon>Plakobranchidae</taxon>
        <taxon>Elysia</taxon>
    </lineage>
</organism>
<reference evidence="2 3" key="1">
    <citation type="journal article" date="2021" name="Elife">
        <title>Chloroplast acquisition without the gene transfer in kleptoplastic sea slugs, Plakobranchus ocellatus.</title>
        <authorList>
            <person name="Maeda T."/>
            <person name="Takahashi S."/>
            <person name="Yoshida T."/>
            <person name="Shimamura S."/>
            <person name="Takaki Y."/>
            <person name="Nagai Y."/>
            <person name="Toyoda A."/>
            <person name="Suzuki Y."/>
            <person name="Arimoto A."/>
            <person name="Ishii H."/>
            <person name="Satoh N."/>
            <person name="Nishiyama T."/>
            <person name="Hasebe M."/>
            <person name="Maruyama T."/>
            <person name="Minagawa J."/>
            <person name="Obokata J."/>
            <person name="Shigenobu S."/>
        </authorList>
    </citation>
    <scope>NUCLEOTIDE SEQUENCE [LARGE SCALE GENOMIC DNA]</scope>
</reference>
<dbReference type="Proteomes" id="UP000762676">
    <property type="component" value="Unassembled WGS sequence"/>
</dbReference>
<comment type="caution">
    <text evidence="2">The sequence shown here is derived from an EMBL/GenBank/DDBJ whole genome shotgun (WGS) entry which is preliminary data.</text>
</comment>
<protein>
    <submittedName>
        <fullName evidence="2">Uncharacterized protein</fullName>
    </submittedName>
</protein>
<evidence type="ECO:0000313" key="2">
    <source>
        <dbReference type="EMBL" id="GFS24810.1"/>
    </source>
</evidence>
<evidence type="ECO:0000256" key="1">
    <source>
        <dbReference type="SAM" id="MobiDB-lite"/>
    </source>
</evidence>
<dbReference type="EMBL" id="BMAT01014007">
    <property type="protein sequence ID" value="GFS24810.1"/>
    <property type="molecule type" value="Genomic_DNA"/>
</dbReference>
<dbReference type="AlphaFoldDB" id="A0AAV4JR12"/>